<name>A0A284VTX5_9EURY</name>
<evidence type="ECO:0000313" key="1">
    <source>
        <dbReference type="EMBL" id="SNQ62617.1"/>
    </source>
</evidence>
<dbReference type="EMBL" id="FZMP01000229">
    <property type="protein sequence ID" value="SNQ62617.1"/>
    <property type="molecule type" value="Genomic_DNA"/>
</dbReference>
<dbReference type="Proteomes" id="UP000218615">
    <property type="component" value="Unassembled WGS sequence"/>
</dbReference>
<sequence>MTFDKWLLTFMDCIDLQQQIEEKKYKIDINIIYKEIAINRNVRKHNSAKKK</sequence>
<keyword evidence="2" id="KW-1185">Reference proteome</keyword>
<accession>A0A284VTX5</accession>
<reference evidence="2" key="1">
    <citation type="submission" date="2017-06" db="EMBL/GenBank/DDBJ databases">
        <authorList>
            <person name="Cremers G."/>
        </authorList>
    </citation>
    <scope>NUCLEOTIDE SEQUENCE [LARGE SCALE GENOMIC DNA]</scope>
</reference>
<evidence type="ECO:0000313" key="2">
    <source>
        <dbReference type="Proteomes" id="UP000218615"/>
    </source>
</evidence>
<gene>
    <name evidence="1" type="ORF">MNV_80018</name>
</gene>
<organism evidence="1 2">
    <name type="scientific">Candidatus Methanoperedens nitratireducens</name>
    <dbReference type="NCBI Taxonomy" id="1392998"/>
    <lineage>
        <taxon>Archaea</taxon>
        <taxon>Methanobacteriati</taxon>
        <taxon>Methanobacteriota</taxon>
        <taxon>Stenosarchaea group</taxon>
        <taxon>Methanomicrobia</taxon>
        <taxon>Methanosarcinales</taxon>
        <taxon>ANME-2 cluster</taxon>
        <taxon>Candidatus Methanoperedentaceae</taxon>
        <taxon>Candidatus Methanoperedens</taxon>
    </lineage>
</organism>
<protein>
    <submittedName>
        <fullName evidence="1">Uncharacterized protein</fullName>
    </submittedName>
</protein>
<dbReference type="AlphaFoldDB" id="A0A284VTX5"/>
<proteinExistence type="predicted"/>